<reference evidence="2 3" key="1">
    <citation type="submission" date="2019-09" db="EMBL/GenBank/DDBJ databases">
        <title>The hologenome of the rock-dwelling lichen Lasallia pustulata.</title>
        <authorList>
            <person name="Greshake Tzovaras B."/>
            <person name="Segers F."/>
            <person name="Bicker A."/>
            <person name="Dal Grande F."/>
            <person name="Otte J."/>
            <person name="Hankeln T."/>
            <person name="Schmitt I."/>
            <person name="Ebersberger I."/>
        </authorList>
    </citation>
    <scope>NUCLEOTIDE SEQUENCE [LARGE SCALE GENOMIC DNA]</scope>
    <source>
        <strain evidence="2">A1-1</strain>
    </source>
</reference>
<evidence type="ECO:0000313" key="2">
    <source>
        <dbReference type="EMBL" id="KAA6416014.1"/>
    </source>
</evidence>
<feature type="signal peptide" evidence="1">
    <location>
        <begin position="1"/>
        <end position="21"/>
    </location>
</feature>
<dbReference type="AlphaFoldDB" id="A0A5M8Q1F0"/>
<protein>
    <submittedName>
        <fullName evidence="2">Uncharacterized protein</fullName>
    </submittedName>
</protein>
<comment type="caution">
    <text evidence="2">The sequence shown here is derived from an EMBL/GenBank/DDBJ whole genome shotgun (WGS) entry which is preliminary data.</text>
</comment>
<name>A0A5M8Q1F0_9LECA</name>
<organism evidence="2 3">
    <name type="scientific">Lasallia pustulata</name>
    <dbReference type="NCBI Taxonomy" id="136370"/>
    <lineage>
        <taxon>Eukaryota</taxon>
        <taxon>Fungi</taxon>
        <taxon>Dikarya</taxon>
        <taxon>Ascomycota</taxon>
        <taxon>Pezizomycotina</taxon>
        <taxon>Lecanoromycetes</taxon>
        <taxon>OSLEUM clade</taxon>
        <taxon>Umbilicariomycetidae</taxon>
        <taxon>Umbilicariales</taxon>
        <taxon>Umbilicariaceae</taxon>
        <taxon>Lasallia</taxon>
    </lineage>
</organism>
<keyword evidence="1" id="KW-0732">Signal</keyword>
<dbReference type="OrthoDB" id="5367786at2759"/>
<gene>
    <name evidence="2" type="ORF">FRX48_00733</name>
</gene>
<evidence type="ECO:0000313" key="3">
    <source>
        <dbReference type="Proteomes" id="UP000324767"/>
    </source>
</evidence>
<evidence type="ECO:0000256" key="1">
    <source>
        <dbReference type="SAM" id="SignalP"/>
    </source>
</evidence>
<proteinExistence type="predicted"/>
<feature type="chain" id="PRO_5024281705" evidence="1">
    <location>
        <begin position="22"/>
        <end position="168"/>
    </location>
</feature>
<sequence length="168" mass="17486">MLRPHLSLLLTSIPLLSLTLAAPLPTSLTLLSAHSTNPNPPYPPFTATTITTTAPQTSTTVTLTLLSTLSSPFSLSLLTLLHNALASILNHIAAFGDGALANGVFNYMGDHGLELNVRNANNHQTTYGVLGAACAALMQAMQEGGVVGEARFEIFDGGMRSGWGGSGR</sequence>
<dbReference type="Proteomes" id="UP000324767">
    <property type="component" value="Unassembled WGS sequence"/>
</dbReference>
<accession>A0A5M8Q1F0</accession>
<dbReference type="EMBL" id="VXIT01000001">
    <property type="protein sequence ID" value="KAA6416014.1"/>
    <property type="molecule type" value="Genomic_DNA"/>
</dbReference>